<dbReference type="GO" id="GO:0005634">
    <property type="term" value="C:nucleus"/>
    <property type="evidence" value="ECO:0007669"/>
    <property type="project" value="UniProtKB-SubCell"/>
</dbReference>
<organism evidence="7 8">
    <name type="scientific">Cynara cardunculus var. scolymus</name>
    <name type="common">Globe artichoke</name>
    <name type="synonym">Cynara scolymus</name>
    <dbReference type="NCBI Taxonomy" id="59895"/>
    <lineage>
        <taxon>Eukaryota</taxon>
        <taxon>Viridiplantae</taxon>
        <taxon>Streptophyta</taxon>
        <taxon>Embryophyta</taxon>
        <taxon>Tracheophyta</taxon>
        <taxon>Spermatophyta</taxon>
        <taxon>Magnoliopsida</taxon>
        <taxon>eudicotyledons</taxon>
        <taxon>Gunneridae</taxon>
        <taxon>Pentapetalae</taxon>
        <taxon>asterids</taxon>
        <taxon>campanulids</taxon>
        <taxon>Asterales</taxon>
        <taxon>Asteraceae</taxon>
        <taxon>Carduoideae</taxon>
        <taxon>Cardueae</taxon>
        <taxon>Carduinae</taxon>
        <taxon>Cynara</taxon>
    </lineage>
</organism>
<dbReference type="Pfam" id="PF02362">
    <property type="entry name" value="B3"/>
    <property type="match status" value="1"/>
</dbReference>
<feature type="domain" description="TF-B3" evidence="6">
    <location>
        <begin position="1"/>
        <end position="48"/>
    </location>
</feature>
<keyword evidence="5" id="KW-0539">Nucleus</keyword>
<protein>
    <recommendedName>
        <fullName evidence="6">TF-B3 domain-containing protein</fullName>
    </recommendedName>
</protein>
<dbReference type="InterPro" id="IPR050655">
    <property type="entry name" value="Plant_B3_domain"/>
</dbReference>
<dbReference type="SUPFAM" id="SSF101936">
    <property type="entry name" value="DNA-binding pseudobarrel domain"/>
    <property type="match status" value="2"/>
</dbReference>
<keyword evidence="8" id="KW-1185">Reference proteome</keyword>
<dbReference type="Gene3D" id="2.40.330.10">
    <property type="entry name" value="DNA-binding pseudobarrel domain"/>
    <property type="match status" value="2"/>
</dbReference>
<proteinExistence type="predicted"/>
<keyword evidence="4" id="KW-0804">Transcription</keyword>
<dbReference type="PROSITE" id="PS50863">
    <property type="entry name" value="B3"/>
    <property type="match status" value="2"/>
</dbReference>
<evidence type="ECO:0000256" key="5">
    <source>
        <dbReference type="ARBA" id="ARBA00023242"/>
    </source>
</evidence>
<reference evidence="7 8" key="1">
    <citation type="journal article" date="2016" name="Sci. Rep.">
        <title>The genome sequence of the outbreeding globe artichoke constructed de novo incorporating a phase-aware low-pass sequencing strategy of F1 progeny.</title>
        <authorList>
            <person name="Scaglione D."/>
            <person name="Reyes-Chin-Wo S."/>
            <person name="Acquadro A."/>
            <person name="Froenicke L."/>
            <person name="Portis E."/>
            <person name="Beitel C."/>
            <person name="Tirone M."/>
            <person name="Mauro R."/>
            <person name="Lo Monaco A."/>
            <person name="Mauromicale G."/>
            <person name="Faccioli P."/>
            <person name="Cattivelli L."/>
            <person name="Rieseberg L."/>
            <person name="Michelmore R."/>
            <person name="Lanteri S."/>
        </authorList>
    </citation>
    <scope>NUCLEOTIDE SEQUENCE [LARGE SCALE GENOMIC DNA]</scope>
    <source>
        <strain evidence="7">2C</strain>
    </source>
</reference>
<keyword evidence="2" id="KW-0805">Transcription regulation</keyword>
<gene>
    <name evidence="7" type="ORF">Ccrd_012129</name>
</gene>
<name>A0A103YI00_CYNCS</name>
<sequence length="190" mass="22370">MYLEIEDRYYFIHGWLNFINDNHLKMGHFLVFWLLSPSIFQVWIYAPNGCLTNPTTTCSGGSKNENILKKPFIKEEEASDDDSMESDKKSLKRVITKNYIHKMLMTKSFLQDVGMNGCRRLRLKNVDGKVWEVKVKRYGRKVAPYMSTGWIKFRKENKIEVGDLCEFSHVKANLLRVHIFKKGKQVNKNR</sequence>
<feature type="domain" description="TF-B3" evidence="6">
    <location>
        <begin position="88"/>
        <end position="183"/>
    </location>
</feature>
<comment type="subcellular location">
    <subcellularLocation>
        <location evidence="1">Nucleus</location>
    </subcellularLocation>
</comment>
<dbReference type="Proteomes" id="UP000243975">
    <property type="component" value="Unassembled WGS sequence"/>
</dbReference>
<evidence type="ECO:0000313" key="7">
    <source>
        <dbReference type="EMBL" id="KVI09470.1"/>
    </source>
</evidence>
<dbReference type="Gramene" id="KVI09470">
    <property type="protein sequence ID" value="KVI09470"/>
    <property type="gene ID" value="Ccrd_012129"/>
</dbReference>
<evidence type="ECO:0000256" key="3">
    <source>
        <dbReference type="ARBA" id="ARBA00023125"/>
    </source>
</evidence>
<dbReference type="PANTHER" id="PTHR31920">
    <property type="entry name" value="B3 DOMAIN-CONTAINING"/>
    <property type="match status" value="1"/>
</dbReference>
<comment type="caution">
    <text evidence="7">The sequence shown here is derived from an EMBL/GenBank/DDBJ whole genome shotgun (WGS) entry which is preliminary data.</text>
</comment>
<accession>A0A103YI00</accession>
<dbReference type="PANTHER" id="PTHR31920:SF145">
    <property type="entry name" value="B3 DOMAIN-CONTAINING PROTEIN REM20-LIKE ISOFORM X1"/>
    <property type="match status" value="1"/>
</dbReference>
<evidence type="ECO:0000256" key="1">
    <source>
        <dbReference type="ARBA" id="ARBA00004123"/>
    </source>
</evidence>
<dbReference type="SMART" id="SM01019">
    <property type="entry name" value="B3"/>
    <property type="match status" value="1"/>
</dbReference>
<evidence type="ECO:0000256" key="2">
    <source>
        <dbReference type="ARBA" id="ARBA00023015"/>
    </source>
</evidence>
<evidence type="ECO:0000313" key="8">
    <source>
        <dbReference type="Proteomes" id="UP000243975"/>
    </source>
</evidence>
<dbReference type="InterPro" id="IPR015300">
    <property type="entry name" value="DNA-bd_pseudobarrel_sf"/>
</dbReference>
<dbReference type="EMBL" id="LEKV01001060">
    <property type="protein sequence ID" value="KVI09470.1"/>
    <property type="molecule type" value="Genomic_DNA"/>
</dbReference>
<dbReference type="CDD" id="cd10017">
    <property type="entry name" value="B3_DNA"/>
    <property type="match status" value="2"/>
</dbReference>
<dbReference type="STRING" id="59895.A0A103YI00"/>
<dbReference type="InterPro" id="IPR003340">
    <property type="entry name" value="B3_DNA-bd"/>
</dbReference>
<dbReference type="AlphaFoldDB" id="A0A103YI00"/>
<evidence type="ECO:0000259" key="6">
    <source>
        <dbReference type="PROSITE" id="PS50863"/>
    </source>
</evidence>
<dbReference type="OMA" id="FVITHVQ"/>
<keyword evidence="3" id="KW-0238">DNA-binding</keyword>
<dbReference type="GO" id="GO:0003677">
    <property type="term" value="F:DNA binding"/>
    <property type="evidence" value="ECO:0007669"/>
    <property type="project" value="UniProtKB-KW"/>
</dbReference>
<evidence type="ECO:0000256" key="4">
    <source>
        <dbReference type="ARBA" id="ARBA00023163"/>
    </source>
</evidence>